<keyword evidence="1" id="KW-0812">Transmembrane</keyword>
<feature type="transmembrane region" description="Helical" evidence="1">
    <location>
        <begin position="174"/>
        <end position="192"/>
    </location>
</feature>
<dbReference type="Proteomes" id="UP000215616">
    <property type="component" value="Unassembled WGS sequence"/>
</dbReference>
<feature type="transmembrane region" description="Helical" evidence="1">
    <location>
        <begin position="213"/>
        <end position="231"/>
    </location>
</feature>
<protein>
    <submittedName>
        <fullName evidence="2">Short-chain dehydrogenase</fullName>
    </submittedName>
</protein>
<feature type="transmembrane region" description="Helical" evidence="1">
    <location>
        <begin position="143"/>
        <end position="162"/>
    </location>
</feature>
<evidence type="ECO:0000313" key="2">
    <source>
        <dbReference type="EMBL" id="OYW98309.1"/>
    </source>
</evidence>
<sequence>MSTASMRRAYRGPALFSFGFRPFYLLGAAWSALVVPLWLWSYLAGGPGMLTRDWHVHEMLFGFLAAVVAGFLTTAVPNWTGRMPILGAPLAQLVGLWLAGRVAMLFQASLGPAVAGVIDSLFLLVFASVIWREVLAGRNWRNLPVCGLVTILALGNIAFHLQDAPWASGLGERLALGTAALLIALIGGRITPSFTGNWLRAQRISAQPAAFGVIDRAGLALVGLAVSAWAAFPDNRVSGLLLALAGLASLVRLARWQGWATRREPLVWILHLGYGWLGLGLLLLGASVLSPAIPRSVGVHALTAGAIGVMTLAVMTRSTRGHTGRQLHAGFATLAIYAAINAAAVARIVAPFAGVWQQSLLMSSAGLWAMAFAGFAIAYGPMLVLPRPAQA</sequence>
<feature type="transmembrane region" description="Helical" evidence="1">
    <location>
        <begin position="112"/>
        <end position="131"/>
    </location>
</feature>
<keyword evidence="1" id="KW-0472">Membrane</keyword>
<proteinExistence type="predicted"/>
<feature type="transmembrane region" description="Helical" evidence="1">
    <location>
        <begin position="21"/>
        <end position="40"/>
    </location>
</feature>
<dbReference type="InterPro" id="IPR010266">
    <property type="entry name" value="NnrS"/>
</dbReference>
<organism evidence="2 3">
    <name type="scientific">Caulobacter vibrioides</name>
    <name type="common">Caulobacter crescentus</name>
    <dbReference type="NCBI Taxonomy" id="155892"/>
    <lineage>
        <taxon>Bacteria</taxon>
        <taxon>Pseudomonadati</taxon>
        <taxon>Pseudomonadota</taxon>
        <taxon>Alphaproteobacteria</taxon>
        <taxon>Caulobacterales</taxon>
        <taxon>Caulobacteraceae</taxon>
        <taxon>Caulobacter</taxon>
    </lineage>
</organism>
<accession>A0A258CRQ8</accession>
<dbReference type="AlphaFoldDB" id="A0A258CRQ8"/>
<evidence type="ECO:0000256" key="1">
    <source>
        <dbReference type="SAM" id="Phobius"/>
    </source>
</evidence>
<name>A0A258CRQ8_CAUVI</name>
<comment type="caution">
    <text evidence="2">The sequence shown here is derived from an EMBL/GenBank/DDBJ whole genome shotgun (WGS) entry which is preliminary data.</text>
</comment>
<feature type="transmembrane region" description="Helical" evidence="1">
    <location>
        <begin position="237"/>
        <end position="254"/>
    </location>
</feature>
<feature type="transmembrane region" description="Helical" evidence="1">
    <location>
        <begin position="297"/>
        <end position="315"/>
    </location>
</feature>
<dbReference type="EMBL" id="NCDQ01000520">
    <property type="protein sequence ID" value="OYW98309.1"/>
    <property type="molecule type" value="Genomic_DNA"/>
</dbReference>
<keyword evidence="1" id="KW-1133">Transmembrane helix</keyword>
<dbReference type="Pfam" id="PF05940">
    <property type="entry name" value="NnrS"/>
    <property type="match status" value="1"/>
</dbReference>
<feature type="transmembrane region" description="Helical" evidence="1">
    <location>
        <begin position="266"/>
        <end position="285"/>
    </location>
</feature>
<reference evidence="2 3" key="1">
    <citation type="submission" date="2017-03" db="EMBL/GenBank/DDBJ databases">
        <title>Lifting the veil on microbial sulfur biogeochemistry in mining wastewaters.</title>
        <authorList>
            <person name="Kantor R.S."/>
            <person name="Colenbrander Nelson T."/>
            <person name="Marshall S."/>
            <person name="Bennett D."/>
            <person name="Apte S."/>
            <person name="Camacho D."/>
            <person name="Thomas B.C."/>
            <person name="Warren L.A."/>
            <person name="Banfield J.F."/>
        </authorList>
    </citation>
    <scope>NUCLEOTIDE SEQUENCE [LARGE SCALE GENOMIC DNA]</scope>
    <source>
        <strain evidence="2">32-67-7</strain>
    </source>
</reference>
<feature type="transmembrane region" description="Helical" evidence="1">
    <location>
        <begin position="327"/>
        <end position="353"/>
    </location>
</feature>
<evidence type="ECO:0000313" key="3">
    <source>
        <dbReference type="Proteomes" id="UP000215616"/>
    </source>
</evidence>
<feature type="transmembrane region" description="Helical" evidence="1">
    <location>
        <begin position="86"/>
        <end position="106"/>
    </location>
</feature>
<feature type="transmembrane region" description="Helical" evidence="1">
    <location>
        <begin position="60"/>
        <end position="79"/>
    </location>
</feature>
<gene>
    <name evidence="2" type="ORF">B7Z12_20085</name>
</gene>
<feature type="transmembrane region" description="Helical" evidence="1">
    <location>
        <begin position="365"/>
        <end position="385"/>
    </location>
</feature>